<comment type="caution">
    <text evidence="4">The sequence shown here is derived from an EMBL/GenBank/DDBJ whole genome shotgun (WGS) entry which is preliminary data.</text>
</comment>
<keyword evidence="2" id="KW-0472">Membrane</keyword>
<sequence length="195" mass="21353">MRGGGLGHNGDVTQPTAYPGRPLTPGPGPAPAELRLVRFRRHARRLFWSALVLVAVAGAVGFFSGNLPDGFEDWMLWAAAAAVVLLLVVVPFARWYAHTYTITTRRVIEQSGLFGRHRTEVGHARGYTIGERRGPLQRMWGTGTLTLSNGLDAPLRMKDVPSVRLVHEVLADQVEVNQILAHRDAQTGTTTVIDD</sequence>
<feature type="domain" description="YdbS-like PH" evidence="3">
    <location>
        <begin position="95"/>
        <end position="164"/>
    </location>
</feature>
<keyword evidence="2" id="KW-1133">Transmembrane helix</keyword>
<evidence type="ECO:0000256" key="2">
    <source>
        <dbReference type="SAM" id="Phobius"/>
    </source>
</evidence>
<evidence type="ECO:0000313" key="5">
    <source>
        <dbReference type="Proteomes" id="UP000273158"/>
    </source>
</evidence>
<keyword evidence="5" id="KW-1185">Reference proteome</keyword>
<organism evidence="4 5">
    <name type="scientific">Microbacterium telephonicum</name>
    <dbReference type="NCBI Taxonomy" id="1714841"/>
    <lineage>
        <taxon>Bacteria</taxon>
        <taxon>Bacillati</taxon>
        <taxon>Actinomycetota</taxon>
        <taxon>Actinomycetes</taxon>
        <taxon>Micrococcales</taxon>
        <taxon>Microbacteriaceae</taxon>
        <taxon>Microbacterium</taxon>
    </lineage>
</organism>
<keyword evidence="2" id="KW-0812">Transmembrane</keyword>
<protein>
    <submittedName>
        <fullName evidence="4">PH (Pleckstrin Homology) domain-containing protein</fullName>
    </submittedName>
</protein>
<reference evidence="4 5" key="1">
    <citation type="journal article" date="2015" name="Stand. Genomic Sci.">
        <title>Genomic Encyclopedia of Bacterial and Archaeal Type Strains, Phase III: the genomes of soil and plant-associated and newly described type strains.</title>
        <authorList>
            <person name="Whitman W.B."/>
            <person name="Woyke T."/>
            <person name="Klenk H.P."/>
            <person name="Zhou Y."/>
            <person name="Lilburn T.G."/>
            <person name="Beck B.J."/>
            <person name="De Vos P."/>
            <person name="Vandamme P."/>
            <person name="Eisen J.A."/>
            <person name="Garrity G."/>
            <person name="Hugenholtz P."/>
            <person name="Kyrpides N.C."/>
        </authorList>
    </citation>
    <scope>NUCLEOTIDE SEQUENCE [LARGE SCALE GENOMIC DNA]</scope>
    <source>
        <strain evidence="4 5">S2T63</strain>
    </source>
</reference>
<name>A0A498BVI7_9MICO</name>
<accession>A0A498BVI7</accession>
<evidence type="ECO:0000313" key="4">
    <source>
        <dbReference type="EMBL" id="RLK47773.1"/>
    </source>
</evidence>
<dbReference type="InterPro" id="IPR005182">
    <property type="entry name" value="YdbS-like_PH"/>
</dbReference>
<gene>
    <name evidence="4" type="ORF">C7474_2370</name>
</gene>
<dbReference type="Pfam" id="PF03703">
    <property type="entry name" value="bPH_2"/>
    <property type="match status" value="1"/>
</dbReference>
<dbReference type="EMBL" id="RCDB01000003">
    <property type="protein sequence ID" value="RLK47773.1"/>
    <property type="molecule type" value="Genomic_DNA"/>
</dbReference>
<evidence type="ECO:0000259" key="3">
    <source>
        <dbReference type="Pfam" id="PF03703"/>
    </source>
</evidence>
<dbReference type="Proteomes" id="UP000273158">
    <property type="component" value="Unassembled WGS sequence"/>
</dbReference>
<evidence type="ECO:0000256" key="1">
    <source>
        <dbReference type="SAM" id="MobiDB-lite"/>
    </source>
</evidence>
<feature type="region of interest" description="Disordered" evidence="1">
    <location>
        <begin position="1"/>
        <end position="27"/>
    </location>
</feature>
<dbReference type="AlphaFoldDB" id="A0A498BVI7"/>
<proteinExistence type="predicted"/>
<feature type="transmembrane region" description="Helical" evidence="2">
    <location>
        <begin position="76"/>
        <end position="97"/>
    </location>
</feature>
<feature type="transmembrane region" description="Helical" evidence="2">
    <location>
        <begin position="46"/>
        <end position="64"/>
    </location>
</feature>